<dbReference type="InterPro" id="IPR035906">
    <property type="entry name" value="MetI-like_sf"/>
</dbReference>
<keyword evidence="4 7" id="KW-0812">Transmembrane</keyword>
<protein>
    <recommendedName>
        <fullName evidence="8">ABC transmembrane type-1 domain-containing protein</fullName>
    </recommendedName>
</protein>
<evidence type="ECO:0000313" key="9">
    <source>
        <dbReference type="EMBL" id="GAG33863.1"/>
    </source>
</evidence>
<evidence type="ECO:0000256" key="5">
    <source>
        <dbReference type="ARBA" id="ARBA00022989"/>
    </source>
</evidence>
<dbReference type="AlphaFoldDB" id="X0XB22"/>
<feature type="transmembrane region" description="Helical" evidence="7">
    <location>
        <begin position="98"/>
        <end position="120"/>
    </location>
</feature>
<dbReference type="PANTHER" id="PTHR30465:SF0">
    <property type="entry name" value="OLIGOPEPTIDE TRANSPORT SYSTEM PERMEASE PROTEIN APPB"/>
    <property type="match status" value="1"/>
</dbReference>
<dbReference type="Pfam" id="PF00528">
    <property type="entry name" value="BPD_transp_1"/>
    <property type="match status" value="1"/>
</dbReference>
<dbReference type="GO" id="GO:0005886">
    <property type="term" value="C:plasma membrane"/>
    <property type="evidence" value="ECO:0007669"/>
    <property type="project" value="UniProtKB-SubCell"/>
</dbReference>
<name>X0XB22_9ZZZZ</name>
<dbReference type="PROSITE" id="PS50928">
    <property type="entry name" value="ABC_TM1"/>
    <property type="match status" value="1"/>
</dbReference>
<sequence>MLVTVLAMSIVIFVYIMVGQYLFSTQWRWFPISGFDRSSAYRFVALPVLIGVISSLGGGVRFYRTVMVEEVNRDYVRTARAKGVGEIRIMFRHVLKNSMLPILTSLVMQIPFLFLGSLLLENFFGIPGLGSVTFDAIQLNDFATLRVMVFIGAVIFVIGQILTDISYSLVDPRVRLA</sequence>
<feature type="transmembrane region" description="Helical" evidence="7">
    <location>
        <begin position="43"/>
        <end position="63"/>
    </location>
</feature>
<evidence type="ECO:0000259" key="8">
    <source>
        <dbReference type="PROSITE" id="PS50928"/>
    </source>
</evidence>
<dbReference type="EMBL" id="BARS01040264">
    <property type="protein sequence ID" value="GAG33863.1"/>
    <property type="molecule type" value="Genomic_DNA"/>
</dbReference>
<comment type="subcellular location">
    <subcellularLocation>
        <location evidence="1">Cell membrane</location>
        <topology evidence="1">Multi-pass membrane protein</topology>
    </subcellularLocation>
</comment>
<organism evidence="9">
    <name type="scientific">marine sediment metagenome</name>
    <dbReference type="NCBI Taxonomy" id="412755"/>
    <lineage>
        <taxon>unclassified sequences</taxon>
        <taxon>metagenomes</taxon>
        <taxon>ecological metagenomes</taxon>
    </lineage>
</organism>
<feature type="transmembrane region" description="Helical" evidence="7">
    <location>
        <begin position="5"/>
        <end position="23"/>
    </location>
</feature>
<evidence type="ECO:0000256" key="6">
    <source>
        <dbReference type="ARBA" id="ARBA00023136"/>
    </source>
</evidence>
<keyword evidence="2" id="KW-0813">Transport</keyword>
<dbReference type="PANTHER" id="PTHR30465">
    <property type="entry name" value="INNER MEMBRANE ABC TRANSPORTER"/>
    <property type="match status" value="1"/>
</dbReference>
<proteinExistence type="predicted"/>
<reference evidence="9" key="1">
    <citation type="journal article" date="2014" name="Front. Microbiol.">
        <title>High frequency of phylogenetically diverse reductive dehalogenase-homologous genes in deep subseafloor sedimentary metagenomes.</title>
        <authorList>
            <person name="Kawai M."/>
            <person name="Futagami T."/>
            <person name="Toyoda A."/>
            <person name="Takaki Y."/>
            <person name="Nishi S."/>
            <person name="Hori S."/>
            <person name="Arai W."/>
            <person name="Tsubouchi T."/>
            <person name="Morono Y."/>
            <person name="Uchiyama I."/>
            <person name="Ito T."/>
            <person name="Fujiyama A."/>
            <person name="Inagaki F."/>
            <person name="Takami H."/>
        </authorList>
    </citation>
    <scope>NUCLEOTIDE SEQUENCE</scope>
    <source>
        <strain evidence="9">Expedition CK06-06</strain>
    </source>
</reference>
<keyword evidence="3" id="KW-1003">Cell membrane</keyword>
<comment type="caution">
    <text evidence="9">The sequence shown here is derived from an EMBL/GenBank/DDBJ whole genome shotgun (WGS) entry which is preliminary data.</text>
</comment>
<feature type="domain" description="ABC transmembrane type-1" evidence="8">
    <location>
        <begin position="1"/>
        <end position="166"/>
    </location>
</feature>
<accession>X0XB22</accession>
<dbReference type="GO" id="GO:0055085">
    <property type="term" value="P:transmembrane transport"/>
    <property type="evidence" value="ECO:0007669"/>
    <property type="project" value="InterPro"/>
</dbReference>
<keyword evidence="5 7" id="KW-1133">Transmembrane helix</keyword>
<dbReference type="CDD" id="cd06261">
    <property type="entry name" value="TM_PBP2"/>
    <property type="match status" value="1"/>
</dbReference>
<feature type="transmembrane region" description="Helical" evidence="7">
    <location>
        <begin position="147"/>
        <end position="170"/>
    </location>
</feature>
<evidence type="ECO:0000256" key="7">
    <source>
        <dbReference type="SAM" id="Phobius"/>
    </source>
</evidence>
<evidence type="ECO:0000256" key="3">
    <source>
        <dbReference type="ARBA" id="ARBA00022475"/>
    </source>
</evidence>
<dbReference type="Gene3D" id="1.10.3720.10">
    <property type="entry name" value="MetI-like"/>
    <property type="match status" value="1"/>
</dbReference>
<evidence type="ECO:0000256" key="1">
    <source>
        <dbReference type="ARBA" id="ARBA00004651"/>
    </source>
</evidence>
<dbReference type="InterPro" id="IPR000515">
    <property type="entry name" value="MetI-like"/>
</dbReference>
<evidence type="ECO:0000256" key="2">
    <source>
        <dbReference type="ARBA" id="ARBA00022448"/>
    </source>
</evidence>
<dbReference type="SUPFAM" id="SSF161098">
    <property type="entry name" value="MetI-like"/>
    <property type="match status" value="1"/>
</dbReference>
<evidence type="ECO:0000256" key="4">
    <source>
        <dbReference type="ARBA" id="ARBA00022692"/>
    </source>
</evidence>
<keyword evidence="6 7" id="KW-0472">Membrane</keyword>
<gene>
    <name evidence="9" type="ORF">S01H1_61412</name>
</gene>